<dbReference type="SMART" id="SM00448">
    <property type="entry name" value="REC"/>
    <property type="match status" value="1"/>
</dbReference>
<reference evidence="9 10" key="1">
    <citation type="submission" date="2016-12" db="EMBL/GenBank/DDBJ databases">
        <title>Diversity of luminous bacteria.</title>
        <authorList>
            <person name="Yoshizawa S."/>
            <person name="Kogure K."/>
        </authorList>
    </citation>
    <scope>NUCLEOTIDE SEQUENCE [LARGE SCALE GENOMIC DNA]</scope>
    <source>
        <strain evidence="9 10">SA4-48</strain>
    </source>
</reference>
<gene>
    <name evidence="9" type="ORF">BTO11_13325</name>
</gene>
<evidence type="ECO:0000256" key="6">
    <source>
        <dbReference type="SAM" id="Phobius"/>
    </source>
</evidence>
<dbReference type="PRINTS" id="PR00344">
    <property type="entry name" value="BCTRLSENSOR"/>
</dbReference>
<dbReference type="CDD" id="cd17546">
    <property type="entry name" value="REC_hyHK_CKI1_RcsC-like"/>
    <property type="match status" value="1"/>
</dbReference>
<dbReference type="Pfam" id="PF00072">
    <property type="entry name" value="Response_reg"/>
    <property type="match status" value="1"/>
</dbReference>
<evidence type="ECO:0000256" key="4">
    <source>
        <dbReference type="ARBA" id="ARBA00023012"/>
    </source>
</evidence>
<dbReference type="InterPro" id="IPR001789">
    <property type="entry name" value="Sig_transdc_resp-reg_receiver"/>
</dbReference>
<dbReference type="SMART" id="SM01358">
    <property type="entry name" value="HBM"/>
    <property type="match status" value="1"/>
</dbReference>
<dbReference type="InterPro" id="IPR003661">
    <property type="entry name" value="HisK_dim/P_dom"/>
</dbReference>
<feature type="transmembrane region" description="Helical" evidence="6">
    <location>
        <begin position="6"/>
        <end position="22"/>
    </location>
</feature>
<keyword evidence="6" id="KW-0812">Transmembrane</keyword>
<dbReference type="AlphaFoldDB" id="A0A2S7UYG5"/>
<keyword evidence="10" id="KW-1185">Reference proteome</keyword>
<dbReference type="SUPFAM" id="SSF47384">
    <property type="entry name" value="Homodimeric domain of signal transducing histidine kinase"/>
    <property type="match status" value="1"/>
</dbReference>
<dbReference type="InterPro" id="IPR003594">
    <property type="entry name" value="HATPase_dom"/>
</dbReference>
<evidence type="ECO:0000256" key="3">
    <source>
        <dbReference type="ARBA" id="ARBA00022553"/>
    </source>
</evidence>
<feature type="domain" description="Histidine kinase" evidence="7">
    <location>
        <begin position="403"/>
        <end position="629"/>
    </location>
</feature>
<keyword evidence="3 5" id="KW-0597">Phosphoprotein</keyword>
<dbReference type="InterPro" id="IPR036890">
    <property type="entry name" value="HATPase_C_sf"/>
</dbReference>
<dbReference type="InterPro" id="IPR036097">
    <property type="entry name" value="HisK_dim/P_sf"/>
</dbReference>
<dbReference type="Pfam" id="PF00512">
    <property type="entry name" value="HisKA"/>
    <property type="match status" value="1"/>
</dbReference>
<dbReference type="InterPro" id="IPR005467">
    <property type="entry name" value="His_kinase_dom"/>
</dbReference>
<dbReference type="CDD" id="cd00082">
    <property type="entry name" value="HisKA"/>
    <property type="match status" value="1"/>
</dbReference>
<dbReference type="GO" id="GO:0000155">
    <property type="term" value="F:phosphorelay sensor kinase activity"/>
    <property type="evidence" value="ECO:0007669"/>
    <property type="project" value="InterPro"/>
</dbReference>
<dbReference type="RefSeq" id="WP_105053051.1">
    <property type="nucleotide sequence ID" value="NZ_BMYG01000001.1"/>
</dbReference>
<dbReference type="Pfam" id="PF02518">
    <property type="entry name" value="HATPase_c"/>
    <property type="match status" value="1"/>
</dbReference>
<evidence type="ECO:0000256" key="5">
    <source>
        <dbReference type="PROSITE-ProRule" id="PRU00169"/>
    </source>
</evidence>
<evidence type="ECO:0000256" key="2">
    <source>
        <dbReference type="ARBA" id="ARBA00012438"/>
    </source>
</evidence>
<protein>
    <recommendedName>
        <fullName evidence="2">histidine kinase</fullName>
        <ecNumber evidence="2">2.7.13.3</ecNumber>
    </recommendedName>
</protein>
<dbReference type="InterPro" id="IPR004358">
    <property type="entry name" value="Sig_transdc_His_kin-like_C"/>
</dbReference>
<comment type="caution">
    <text evidence="9">The sequence shown here is derived from an EMBL/GenBank/DDBJ whole genome shotgun (WGS) entry which is preliminary data.</text>
</comment>
<dbReference type="OrthoDB" id="9797243at2"/>
<keyword evidence="6" id="KW-1133">Transmembrane helix</keyword>
<feature type="domain" description="Response regulatory" evidence="8">
    <location>
        <begin position="793"/>
        <end position="909"/>
    </location>
</feature>
<dbReference type="EC" id="2.7.13.3" evidence="2"/>
<evidence type="ECO:0000259" key="8">
    <source>
        <dbReference type="PROSITE" id="PS50110"/>
    </source>
</evidence>
<dbReference type="FunFam" id="3.30.565.10:FF:000010">
    <property type="entry name" value="Sensor histidine kinase RcsC"/>
    <property type="match status" value="1"/>
</dbReference>
<dbReference type="PROSITE" id="PS50109">
    <property type="entry name" value="HIS_KIN"/>
    <property type="match status" value="1"/>
</dbReference>
<dbReference type="CDD" id="cd16922">
    <property type="entry name" value="HATPase_EvgS-ArcB-TorS-like"/>
    <property type="match status" value="1"/>
</dbReference>
<dbReference type="Gene3D" id="1.10.287.130">
    <property type="match status" value="1"/>
</dbReference>
<organism evidence="9 10">
    <name type="scientific">Psychrosphaera saromensis</name>
    <dbReference type="NCBI Taxonomy" id="716813"/>
    <lineage>
        <taxon>Bacteria</taxon>
        <taxon>Pseudomonadati</taxon>
        <taxon>Pseudomonadota</taxon>
        <taxon>Gammaproteobacteria</taxon>
        <taxon>Alteromonadales</taxon>
        <taxon>Pseudoalteromonadaceae</taxon>
        <taxon>Psychrosphaera</taxon>
    </lineage>
</organism>
<dbReference type="Proteomes" id="UP000239007">
    <property type="component" value="Unassembled WGS sequence"/>
</dbReference>
<keyword evidence="6" id="KW-0472">Membrane</keyword>
<sequence>MFSSLKAQLAVIFSVILGLLFWQQYMAYKSQELLTEELSNSEVLARKMISVKTLEKDVIDLQRNVLIYKENRSNSIINRFIVIMTSINQKLADIKLYVDNSSINKNQSNAIESMQMHLTSYQENFDTVVNVLTLRDKILNDGILKHVMELQDDLSKILNTQENENANYQHYSKLLLLTHQLQLSIYEYKFISNIENKAKFNSALKQVESILARLDSSELAHSQLEHAQLAQHVKSISSGFFKYSQVTQNYFYLVNVVMSGSANEFLYLTQKLSAEAQSHLNQNKTALNTHIKQAKLQSSAIFIVSVFLALIIILVVIKQLIVPIQKITKAIDMLAADETLEEEFTSTRNDEIGHLIRSANIFNNKNIKTTQLLIESQQLNERLGIETQRAEQAAKAKSMFIANMSHEIRTPMNGIIGLVNLLKQKALPTETLDYLDKISYSSNILMSVINDILDFSKIDAGKMEIENIPFSPANAFENVIGGLSIKALEKQLNIRCYMPPNLPKKLIGDEVRLSQILLNLGNNAIKFTNTGSVSFIINWQYAQTNEQAEPSILLTIEIVDTGIGISEEQQEHIFDDFTQADGSTSRNYGGTGLGLSISKKLVTLMDGDIDINSTPAQGSTFKVCLPFDIATNEPITEPLSVNFGSVCLWDIEAEKNGNKSSNNINLMAQYFTDIHVVDESLIERFIEQQESKFNKNDMLLIFTNNSLNEQQKYIVSTLLETGISMAICTDINAQQLTTNLNTLGIKNIIHHPFHPVQFHKFITGMHAPRVMEKRFKDMPTNDISPEENRYKGHILLVEDNKINQLVAGSMLSNFGLSYDVAEDGEQAVTKLQNNPEYDLVFMDVQMPVLDGYGATIKLRESGFKDLIICGLSANAMRSDFERAKEVGMNDYLTKPIDKDEVELILQKYLTRQSI</sequence>
<dbReference type="PANTHER" id="PTHR45339">
    <property type="entry name" value="HYBRID SIGNAL TRANSDUCTION HISTIDINE KINASE J"/>
    <property type="match status" value="1"/>
</dbReference>
<dbReference type="SMART" id="SM00388">
    <property type="entry name" value="HisKA"/>
    <property type="match status" value="1"/>
</dbReference>
<dbReference type="SUPFAM" id="SSF55874">
    <property type="entry name" value="ATPase domain of HSP90 chaperone/DNA topoisomerase II/histidine kinase"/>
    <property type="match status" value="1"/>
</dbReference>
<dbReference type="Gene3D" id="3.40.50.2300">
    <property type="match status" value="1"/>
</dbReference>
<dbReference type="InterPro" id="IPR032255">
    <property type="entry name" value="HBM"/>
</dbReference>
<dbReference type="PANTHER" id="PTHR45339:SF1">
    <property type="entry name" value="HYBRID SIGNAL TRANSDUCTION HISTIDINE KINASE J"/>
    <property type="match status" value="1"/>
</dbReference>
<evidence type="ECO:0000313" key="9">
    <source>
        <dbReference type="EMBL" id="PQJ54532.1"/>
    </source>
</evidence>
<evidence type="ECO:0000256" key="1">
    <source>
        <dbReference type="ARBA" id="ARBA00000085"/>
    </source>
</evidence>
<comment type="catalytic activity">
    <reaction evidence="1">
        <text>ATP + protein L-histidine = ADP + protein N-phospho-L-histidine.</text>
        <dbReference type="EC" id="2.7.13.3"/>
    </reaction>
</comment>
<feature type="transmembrane region" description="Helical" evidence="6">
    <location>
        <begin position="300"/>
        <end position="321"/>
    </location>
</feature>
<dbReference type="Gene3D" id="3.30.565.10">
    <property type="entry name" value="Histidine kinase-like ATPase, C-terminal domain"/>
    <property type="match status" value="1"/>
</dbReference>
<dbReference type="SMART" id="SM00387">
    <property type="entry name" value="HATPase_c"/>
    <property type="match status" value="1"/>
</dbReference>
<dbReference type="Gene3D" id="6.10.340.10">
    <property type="match status" value="1"/>
</dbReference>
<accession>A0A2S7UYG5</accession>
<dbReference type="InterPro" id="IPR011006">
    <property type="entry name" value="CheY-like_superfamily"/>
</dbReference>
<name>A0A2S7UYG5_9GAMM</name>
<keyword evidence="4" id="KW-0902">Two-component regulatory system</keyword>
<evidence type="ECO:0000259" key="7">
    <source>
        <dbReference type="PROSITE" id="PS50109"/>
    </source>
</evidence>
<dbReference type="SUPFAM" id="SSF52172">
    <property type="entry name" value="CheY-like"/>
    <property type="match status" value="1"/>
</dbReference>
<evidence type="ECO:0000313" key="10">
    <source>
        <dbReference type="Proteomes" id="UP000239007"/>
    </source>
</evidence>
<proteinExistence type="predicted"/>
<dbReference type="EMBL" id="MSCH01000003">
    <property type="protein sequence ID" value="PQJ54532.1"/>
    <property type="molecule type" value="Genomic_DNA"/>
</dbReference>
<dbReference type="PROSITE" id="PS50110">
    <property type="entry name" value="RESPONSE_REGULATORY"/>
    <property type="match status" value="1"/>
</dbReference>
<feature type="modified residue" description="4-aspartylphosphate" evidence="5">
    <location>
        <position position="843"/>
    </location>
</feature>